<dbReference type="Gene3D" id="3.30.160.60">
    <property type="entry name" value="Classic Zinc Finger"/>
    <property type="match status" value="5"/>
</dbReference>
<keyword evidence="14" id="KW-1185">Reference proteome</keyword>
<keyword evidence="9" id="KW-0804">Transcription</keyword>
<accession>A0A4Y2HQC2</accession>
<evidence type="ECO:0000259" key="12">
    <source>
        <dbReference type="PROSITE" id="PS50157"/>
    </source>
</evidence>
<evidence type="ECO:0000256" key="2">
    <source>
        <dbReference type="ARBA" id="ARBA00006991"/>
    </source>
</evidence>
<keyword evidence="6" id="KW-0862">Zinc</keyword>
<comment type="subcellular location">
    <subcellularLocation>
        <location evidence="1">Nucleus</location>
    </subcellularLocation>
</comment>
<dbReference type="EMBL" id="BGPR01103816">
    <property type="protein sequence ID" value="GBM67614.1"/>
    <property type="molecule type" value="Genomic_DNA"/>
</dbReference>
<dbReference type="AlphaFoldDB" id="A0A4Y2HQC2"/>
<sequence>MEAFIKTNETYLVSDLCVKASCSDGISYIPTAADEKRFICDICEDEFSDKSHLKKHFRCHTKKKLHSCNICSKEIFEKNMTLHFRTHTNEKPYSCDVCHKEFSHESHLNSHYRTHTNEKPYSCDVCHKMFSHKSVLNAHYRTHTNEKPYSCDVCDKEFSFKRYLNVLIELIQMKSHILVTCAVKYFLTNVL</sequence>
<dbReference type="GO" id="GO:0000981">
    <property type="term" value="F:DNA-binding transcription factor activity, RNA polymerase II-specific"/>
    <property type="evidence" value="ECO:0007669"/>
    <property type="project" value="TreeGrafter"/>
</dbReference>
<dbReference type="GO" id="GO:0008270">
    <property type="term" value="F:zinc ion binding"/>
    <property type="evidence" value="ECO:0007669"/>
    <property type="project" value="UniProtKB-KW"/>
</dbReference>
<proteinExistence type="inferred from homology"/>
<dbReference type="PANTHER" id="PTHR24394:SF29">
    <property type="entry name" value="MYONEURIN"/>
    <property type="match status" value="1"/>
</dbReference>
<evidence type="ECO:0000256" key="4">
    <source>
        <dbReference type="ARBA" id="ARBA00022737"/>
    </source>
</evidence>
<dbReference type="FunFam" id="3.30.160.60:FF:000100">
    <property type="entry name" value="Zinc finger 45-like"/>
    <property type="match status" value="1"/>
</dbReference>
<evidence type="ECO:0000256" key="9">
    <source>
        <dbReference type="ARBA" id="ARBA00023163"/>
    </source>
</evidence>
<evidence type="ECO:0000256" key="3">
    <source>
        <dbReference type="ARBA" id="ARBA00022723"/>
    </source>
</evidence>
<keyword evidence="3" id="KW-0479">Metal-binding</keyword>
<comment type="caution">
    <text evidence="13">The sequence shown here is derived from an EMBL/GenBank/DDBJ whole genome shotgun (WGS) entry which is preliminary data.</text>
</comment>
<dbReference type="SMART" id="SM00355">
    <property type="entry name" value="ZnF_C2H2"/>
    <property type="match status" value="4"/>
</dbReference>
<evidence type="ECO:0000256" key="5">
    <source>
        <dbReference type="ARBA" id="ARBA00022771"/>
    </source>
</evidence>
<evidence type="ECO:0000256" key="7">
    <source>
        <dbReference type="ARBA" id="ARBA00023015"/>
    </source>
</evidence>
<evidence type="ECO:0000256" key="8">
    <source>
        <dbReference type="ARBA" id="ARBA00023125"/>
    </source>
</evidence>
<dbReference type="Proteomes" id="UP000499080">
    <property type="component" value="Unassembled WGS sequence"/>
</dbReference>
<evidence type="ECO:0000256" key="1">
    <source>
        <dbReference type="ARBA" id="ARBA00004123"/>
    </source>
</evidence>
<keyword evidence="8" id="KW-0238">DNA-binding</keyword>
<comment type="similarity">
    <text evidence="2">Belongs to the krueppel C2H2-type zinc-finger protein family.</text>
</comment>
<dbReference type="PANTHER" id="PTHR24394">
    <property type="entry name" value="ZINC FINGER PROTEIN"/>
    <property type="match status" value="1"/>
</dbReference>
<dbReference type="SUPFAM" id="SSF57667">
    <property type="entry name" value="beta-beta-alpha zinc fingers"/>
    <property type="match status" value="3"/>
</dbReference>
<keyword evidence="4" id="KW-0677">Repeat</keyword>
<organism evidence="13 14">
    <name type="scientific">Araneus ventricosus</name>
    <name type="common">Orbweaver spider</name>
    <name type="synonym">Epeira ventricosa</name>
    <dbReference type="NCBI Taxonomy" id="182803"/>
    <lineage>
        <taxon>Eukaryota</taxon>
        <taxon>Metazoa</taxon>
        <taxon>Ecdysozoa</taxon>
        <taxon>Arthropoda</taxon>
        <taxon>Chelicerata</taxon>
        <taxon>Arachnida</taxon>
        <taxon>Araneae</taxon>
        <taxon>Araneomorphae</taxon>
        <taxon>Entelegynae</taxon>
        <taxon>Araneoidea</taxon>
        <taxon>Araneidae</taxon>
        <taxon>Araneus</taxon>
    </lineage>
</organism>
<feature type="domain" description="C2H2-type" evidence="12">
    <location>
        <begin position="38"/>
        <end position="65"/>
    </location>
</feature>
<dbReference type="PROSITE" id="PS00028">
    <property type="entry name" value="ZINC_FINGER_C2H2_1"/>
    <property type="match status" value="3"/>
</dbReference>
<evidence type="ECO:0000256" key="6">
    <source>
        <dbReference type="ARBA" id="ARBA00022833"/>
    </source>
</evidence>
<name>A0A4Y2HQC2_ARAVE</name>
<dbReference type="FunFam" id="3.30.160.60:FF:000290">
    <property type="entry name" value="Zinc finger protein 697 isoform X1"/>
    <property type="match status" value="1"/>
</dbReference>
<feature type="domain" description="C2H2-type" evidence="12">
    <location>
        <begin position="121"/>
        <end position="148"/>
    </location>
</feature>
<dbReference type="Pfam" id="PF00096">
    <property type="entry name" value="zf-C2H2"/>
    <property type="match status" value="2"/>
</dbReference>
<gene>
    <name evidence="13" type="primary">ZNF782_17</name>
    <name evidence="13" type="ORF">AVEN_236407_1</name>
</gene>
<keyword evidence="5 11" id="KW-0863">Zinc-finger</keyword>
<dbReference type="PROSITE" id="PS50157">
    <property type="entry name" value="ZINC_FINGER_C2H2_2"/>
    <property type="match status" value="3"/>
</dbReference>
<dbReference type="InterPro" id="IPR036236">
    <property type="entry name" value="Znf_C2H2_sf"/>
</dbReference>
<dbReference type="FunFam" id="3.30.160.60:FF:000070">
    <property type="entry name" value="zinc finger protein 689 isoform X1"/>
    <property type="match status" value="1"/>
</dbReference>
<dbReference type="InterPro" id="IPR013087">
    <property type="entry name" value="Znf_C2H2_type"/>
</dbReference>
<dbReference type="GO" id="GO:0005634">
    <property type="term" value="C:nucleus"/>
    <property type="evidence" value="ECO:0007669"/>
    <property type="project" value="UniProtKB-SubCell"/>
</dbReference>
<protein>
    <submittedName>
        <fullName evidence="13">Zinc finger protein 782</fullName>
    </submittedName>
</protein>
<evidence type="ECO:0000256" key="11">
    <source>
        <dbReference type="PROSITE-ProRule" id="PRU00042"/>
    </source>
</evidence>
<dbReference type="GO" id="GO:0003677">
    <property type="term" value="F:DNA binding"/>
    <property type="evidence" value="ECO:0007669"/>
    <property type="project" value="UniProtKB-KW"/>
</dbReference>
<evidence type="ECO:0000256" key="10">
    <source>
        <dbReference type="ARBA" id="ARBA00023242"/>
    </source>
</evidence>
<keyword evidence="10" id="KW-0539">Nucleus</keyword>
<feature type="domain" description="C2H2-type" evidence="12">
    <location>
        <begin position="93"/>
        <end position="120"/>
    </location>
</feature>
<dbReference type="OrthoDB" id="8117402at2759"/>
<evidence type="ECO:0000313" key="13">
    <source>
        <dbReference type="EMBL" id="GBM67614.1"/>
    </source>
</evidence>
<reference evidence="13 14" key="1">
    <citation type="journal article" date="2019" name="Sci. Rep.">
        <title>Orb-weaving spider Araneus ventricosus genome elucidates the spidroin gene catalogue.</title>
        <authorList>
            <person name="Kono N."/>
            <person name="Nakamura H."/>
            <person name="Ohtoshi R."/>
            <person name="Moran D.A.P."/>
            <person name="Shinohara A."/>
            <person name="Yoshida Y."/>
            <person name="Fujiwara M."/>
            <person name="Mori M."/>
            <person name="Tomita M."/>
            <person name="Arakawa K."/>
        </authorList>
    </citation>
    <scope>NUCLEOTIDE SEQUENCE [LARGE SCALE GENOMIC DNA]</scope>
</reference>
<evidence type="ECO:0000313" key="14">
    <source>
        <dbReference type="Proteomes" id="UP000499080"/>
    </source>
</evidence>
<keyword evidence="7" id="KW-0805">Transcription regulation</keyword>